<accession>A0AC35FWB5</accession>
<reference evidence="2" key="1">
    <citation type="submission" date="2022-11" db="UniProtKB">
        <authorList>
            <consortium name="WormBaseParasite"/>
        </authorList>
    </citation>
    <scope>IDENTIFICATION</scope>
</reference>
<name>A0AC35FWB5_9BILA</name>
<dbReference type="WBParaSite" id="PS1159_v2.g21064.t1">
    <property type="protein sequence ID" value="PS1159_v2.g21064.t1"/>
    <property type="gene ID" value="PS1159_v2.g21064"/>
</dbReference>
<organism evidence="1 2">
    <name type="scientific">Panagrolaimus sp. PS1159</name>
    <dbReference type="NCBI Taxonomy" id="55785"/>
    <lineage>
        <taxon>Eukaryota</taxon>
        <taxon>Metazoa</taxon>
        <taxon>Ecdysozoa</taxon>
        <taxon>Nematoda</taxon>
        <taxon>Chromadorea</taxon>
        <taxon>Rhabditida</taxon>
        <taxon>Tylenchina</taxon>
        <taxon>Panagrolaimomorpha</taxon>
        <taxon>Panagrolaimoidea</taxon>
        <taxon>Panagrolaimidae</taxon>
        <taxon>Panagrolaimus</taxon>
    </lineage>
</organism>
<dbReference type="Proteomes" id="UP000887580">
    <property type="component" value="Unplaced"/>
</dbReference>
<evidence type="ECO:0000313" key="2">
    <source>
        <dbReference type="WBParaSite" id="PS1159_v2.g21064.t1"/>
    </source>
</evidence>
<evidence type="ECO:0000313" key="1">
    <source>
        <dbReference type="Proteomes" id="UP000887580"/>
    </source>
</evidence>
<proteinExistence type="predicted"/>
<sequence length="342" mass="39765">MLYTVMQLQIIFWDYEPKKVIILHNTEASEEAKNKINEFLKEYNPILLHQGLNYELEKEGLIEKVFHLTGERKSVYDVGVSCSQAWFDVRLDKKCLINIIPNEDLPLERTITINVDHAKTIGLFAKFEVIPYELLEEVKLSDFKTKKVKITLKIDINLLYKFIVDPIGPIVQPPSSSPKVRVVFYPKHFSVYFQNKNKESILEDFDDSKKIPLYISFNEKKPIIGNPALKLYSTKPKFVVFDLIKLSCISNIESANPKYKFKLDKEDETFMITVETFEGERRLSVQFLLALILKHALLLVKNETGKKMEEMEIEFDSVSENEILKKNFEDAGKLINVKVVFD</sequence>
<protein>
    <submittedName>
        <fullName evidence="2">Uncharacterized protein</fullName>
    </submittedName>
</protein>